<gene>
    <name evidence="3" type="ORF">GCM10022214_07700</name>
</gene>
<proteinExistence type="predicted"/>
<sequence>MLSLASVLDPAGIPQAVLTSPPALQYLTGQLAEASPDRGMDTEAVDATAVDEALRALHRHSLIDHDRTATHHEIRVHQLVQRATRDTLATHPDTGPDQMAALANTTADALLAVWPEVERDQLGQILRANTTALHNATGAALHTPATGAHRVLLRAANSLGETGQVAAAITACRSVQRVSGRRAPRPDGPPAAPEVAWPRCRPSSRRRSKRAPHCVPRRRTGGAETAGRRTARCRRPSATACPRTAPRWPRGPVWRT</sequence>
<dbReference type="Pfam" id="PF25000">
    <property type="entry name" value="DUF7779"/>
    <property type="match status" value="1"/>
</dbReference>
<feature type="domain" description="DUF7779" evidence="2">
    <location>
        <begin position="1"/>
        <end position="90"/>
    </location>
</feature>
<dbReference type="EMBL" id="BAAAZG010000001">
    <property type="protein sequence ID" value="GAA4058016.1"/>
    <property type="molecule type" value="Genomic_DNA"/>
</dbReference>
<comment type="caution">
    <text evidence="3">The sequence shown here is derived from an EMBL/GenBank/DDBJ whole genome shotgun (WGS) entry which is preliminary data.</text>
</comment>
<keyword evidence="4" id="KW-1185">Reference proteome</keyword>
<evidence type="ECO:0000256" key="1">
    <source>
        <dbReference type="SAM" id="MobiDB-lite"/>
    </source>
</evidence>
<feature type="compositionally biased region" description="Basic residues" evidence="1">
    <location>
        <begin position="202"/>
        <end position="220"/>
    </location>
</feature>
<accession>A0ABP7V2B5</accession>
<evidence type="ECO:0000313" key="4">
    <source>
        <dbReference type="Proteomes" id="UP001500683"/>
    </source>
</evidence>
<name>A0ABP7V2B5_9ACTN</name>
<dbReference type="InterPro" id="IPR056681">
    <property type="entry name" value="DUF7779"/>
</dbReference>
<dbReference type="Proteomes" id="UP001500683">
    <property type="component" value="Unassembled WGS sequence"/>
</dbReference>
<reference evidence="4" key="1">
    <citation type="journal article" date="2019" name="Int. J. Syst. Evol. Microbiol.">
        <title>The Global Catalogue of Microorganisms (GCM) 10K type strain sequencing project: providing services to taxonomists for standard genome sequencing and annotation.</title>
        <authorList>
            <consortium name="The Broad Institute Genomics Platform"/>
            <consortium name="The Broad Institute Genome Sequencing Center for Infectious Disease"/>
            <person name="Wu L."/>
            <person name="Ma J."/>
        </authorList>
    </citation>
    <scope>NUCLEOTIDE SEQUENCE [LARGE SCALE GENOMIC DNA]</scope>
    <source>
        <strain evidence="4">JCM 16702</strain>
    </source>
</reference>
<evidence type="ECO:0000259" key="2">
    <source>
        <dbReference type="Pfam" id="PF25000"/>
    </source>
</evidence>
<feature type="region of interest" description="Disordered" evidence="1">
    <location>
        <begin position="179"/>
        <end position="256"/>
    </location>
</feature>
<protein>
    <recommendedName>
        <fullName evidence="2">DUF7779 domain-containing protein</fullName>
    </recommendedName>
</protein>
<evidence type="ECO:0000313" key="3">
    <source>
        <dbReference type="EMBL" id="GAA4058016.1"/>
    </source>
</evidence>
<organism evidence="3 4">
    <name type="scientific">Actinomadura miaoliensis</name>
    <dbReference type="NCBI Taxonomy" id="430685"/>
    <lineage>
        <taxon>Bacteria</taxon>
        <taxon>Bacillati</taxon>
        <taxon>Actinomycetota</taxon>
        <taxon>Actinomycetes</taxon>
        <taxon>Streptosporangiales</taxon>
        <taxon>Thermomonosporaceae</taxon>
        <taxon>Actinomadura</taxon>
    </lineage>
</organism>